<dbReference type="EMBL" id="WIXE01006495">
    <property type="protein sequence ID" value="KAK5981238.1"/>
    <property type="molecule type" value="Genomic_DNA"/>
</dbReference>
<gene>
    <name evidence="1" type="ORF">GCK32_015401</name>
</gene>
<dbReference type="Proteomes" id="UP001331761">
    <property type="component" value="Unassembled WGS sequence"/>
</dbReference>
<sequence>MAQQFLQMMGNLEDIIAEKAVKSGKLPFNLSVESSNDTMVIFVGNADYILNKSLECQDWKVVFPSLADLHLTLSEKDDFRAGLWCFERNPFSYLDNYDVLITSGALSVHLKYLNGTDIVYVSVSEYNICGG</sequence>
<reference evidence="1 2" key="1">
    <citation type="submission" date="2019-10" db="EMBL/GenBank/DDBJ databases">
        <title>Assembly and Annotation for the nematode Trichostrongylus colubriformis.</title>
        <authorList>
            <person name="Martin J."/>
        </authorList>
    </citation>
    <scope>NUCLEOTIDE SEQUENCE [LARGE SCALE GENOMIC DNA]</scope>
    <source>
        <strain evidence="1">G859</strain>
        <tissue evidence="1">Whole worm</tissue>
    </source>
</reference>
<keyword evidence="2" id="KW-1185">Reference proteome</keyword>
<evidence type="ECO:0000313" key="1">
    <source>
        <dbReference type="EMBL" id="KAK5981238.1"/>
    </source>
</evidence>
<accession>A0AAN8G5E1</accession>
<evidence type="ECO:0000313" key="2">
    <source>
        <dbReference type="Proteomes" id="UP001331761"/>
    </source>
</evidence>
<name>A0AAN8G5E1_TRICO</name>
<dbReference type="AlphaFoldDB" id="A0AAN8G5E1"/>
<organism evidence="1 2">
    <name type="scientific">Trichostrongylus colubriformis</name>
    <name type="common">Black scour worm</name>
    <dbReference type="NCBI Taxonomy" id="6319"/>
    <lineage>
        <taxon>Eukaryota</taxon>
        <taxon>Metazoa</taxon>
        <taxon>Ecdysozoa</taxon>
        <taxon>Nematoda</taxon>
        <taxon>Chromadorea</taxon>
        <taxon>Rhabditida</taxon>
        <taxon>Rhabditina</taxon>
        <taxon>Rhabditomorpha</taxon>
        <taxon>Strongyloidea</taxon>
        <taxon>Trichostrongylidae</taxon>
        <taxon>Trichostrongylus</taxon>
    </lineage>
</organism>
<proteinExistence type="predicted"/>
<protein>
    <submittedName>
        <fullName evidence="1">Uncharacterized protein</fullName>
    </submittedName>
</protein>
<comment type="caution">
    <text evidence="1">The sequence shown here is derived from an EMBL/GenBank/DDBJ whole genome shotgun (WGS) entry which is preliminary data.</text>
</comment>